<comment type="similarity">
    <text evidence="12">Belongs to the TmcA family.</text>
</comment>
<comment type="catalytic activity">
    <reaction evidence="11">
        <text>a cytidine in mRNA + acetyl-CoA + ATP + H2O = an N(4)-acetylcytidine in mRNA + ADP + phosphate + CoA + H(+)</text>
        <dbReference type="Rhea" id="RHEA:58480"/>
        <dbReference type="Rhea" id="RHEA-COMP:15145"/>
        <dbReference type="Rhea" id="RHEA-COMP:15146"/>
        <dbReference type="ChEBI" id="CHEBI:15377"/>
        <dbReference type="ChEBI" id="CHEBI:15378"/>
        <dbReference type="ChEBI" id="CHEBI:30616"/>
        <dbReference type="ChEBI" id="CHEBI:43474"/>
        <dbReference type="ChEBI" id="CHEBI:57287"/>
        <dbReference type="ChEBI" id="CHEBI:57288"/>
        <dbReference type="ChEBI" id="CHEBI:74900"/>
        <dbReference type="ChEBI" id="CHEBI:82748"/>
        <dbReference type="ChEBI" id="CHEBI:456216"/>
    </reaction>
</comment>
<dbReference type="Gene3D" id="3.40.50.300">
    <property type="entry name" value="P-loop containing nucleotide triphosphate hydrolases"/>
    <property type="match status" value="1"/>
</dbReference>
<comment type="subcellular location">
    <subcellularLocation>
        <location evidence="12">Cytoplasm</location>
    </subcellularLocation>
</comment>
<dbReference type="SUPFAM" id="SSF52540">
    <property type="entry name" value="P-loop containing nucleoside triphosphate hydrolases"/>
    <property type="match status" value="1"/>
</dbReference>
<evidence type="ECO:0000256" key="6">
    <source>
        <dbReference type="ARBA" id="ARBA00022840"/>
    </source>
</evidence>
<evidence type="ECO:0000256" key="11">
    <source>
        <dbReference type="ARBA" id="ARBA00049914"/>
    </source>
</evidence>
<dbReference type="EMBL" id="AP025226">
    <property type="protein sequence ID" value="BDB97621.1"/>
    <property type="molecule type" value="Genomic_DNA"/>
</dbReference>
<keyword evidence="6 12" id="KW-0067">ATP-binding</keyword>
<comment type="catalytic activity">
    <reaction evidence="9">
        <text>a cytidine in tRNA + acetyl-CoA + ATP + H2O = an N(4)-acetylcytidine in tRNA + ADP + phosphate + CoA + H(+)</text>
        <dbReference type="Rhea" id="RHEA:53876"/>
        <dbReference type="Rhea" id="RHEA-COMP:13670"/>
        <dbReference type="Rhea" id="RHEA-COMP:13671"/>
        <dbReference type="ChEBI" id="CHEBI:15377"/>
        <dbReference type="ChEBI" id="CHEBI:15378"/>
        <dbReference type="ChEBI" id="CHEBI:30616"/>
        <dbReference type="ChEBI" id="CHEBI:43474"/>
        <dbReference type="ChEBI" id="CHEBI:57287"/>
        <dbReference type="ChEBI" id="CHEBI:57288"/>
        <dbReference type="ChEBI" id="CHEBI:74900"/>
        <dbReference type="ChEBI" id="CHEBI:82748"/>
        <dbReference type="ChEBI" id="CHEBI:456216"/>
    </reaction>
</comment>
<dbReference type="Gene3D" id="3.40.630.30">
    <property type="match status" value="1"/>
</dbReference>
<dbReference type="Pfam" id="PF05127">
    <property type="entry name" value="NAT10_TcmA_helicase"/>
    <property type="match status" value="1"/>
</dbReference>
<comment type="function">
    <text evidence="12">Catalyzes the formation of N(4)-acetylcytidine (ac(4)C) at the wobble position of tRNA(Met), by using acetyl-CoA as an acetyl donor and ATP (or GTP).</text>
</comment>
<sequence length="731" mass="83842">MFEGYFEDALKGYYRHLVIVNSKDYINKVFTIIDDFLKINPRPKIIYGFHPWAYKAKDRLKLFKDRLSDIIDIDYSNSEKFLGQSADLIILDSVNDFRPNYIARLIDMVKGGGLAIIYSDNILENKLYRNSLTRKGIVKDLFERRFILEAKKHRGIILINGDEISFIPYSSAETHRAFKKIPKYPRIPLVLHELCLSSDQNKVLEESLFITGEGKRVVVITAARGRGKSASIGLFLAYLLYKYQEKFNNIIITSPTYYSSQEIFNFLIKGLEALKVKFKKITSRDGKIMKIKVGESRVKWLSPDLAKNEDGDLIIIDEAAAIGLENLDYLIRAWNKVILVSTIHGYEGSGKAFLKYINKLKNSVLLKHIKMEYPIRYAKGDPVEKYLYDVLLLDAEAPEINDFSEMSISEVTQEELFANDALLKNVYGILVEAHYRNSPDDLMLLGDMAFQRIIIAWSDNKPIGVAQIVYEGELEESQILDISNGIKNEGNLIPHRIIKYMRLLEFGRLKGWRIMRIAVSPEHQGKGIGSKIINEIINKAKDEKVDWLGASFIADYSVLKFWIKNQFIPIYLSSIKNEGLNGYSVIVIRPLSEKAKEIAINLSSLLKDKLLRTSHQVYFNLNPLIIVQLLRNTYSNQIADYQTPQIYLEKIKAYLDGKLPYNSVAEASHYFVMKHFLVHKIDLEEDLEASLVARVLQGKSWYHAGLMLGLSSKEVEKKVKQALAKLIQTYN</sequence>
<dbReference type="AlphaFoldDB" id="A0AAQ4CP90"/>
<keyword evidence="8 12" id="KW-0012">Acyltransferase</keyword>
<protein>
    <recommendedName>
        <fullName evidence="12">tRNA(Met) cytidine acetyltransferase TmcA</fullName>
        <ecNumber evidence="12">2.3.1.193</ecNumber>
    </recommendedName>
</protein>
<dbReference type="Pfam" id="PF08351">
    <property type="entry name" value="TmcA_N"/>
    <property type="match status" value="1"/>
</dbReference>
<dbReference type="InterPro" id="IPR016181">
    <property type="entry name" value="Acyl_CoA_acyltransferase"/>
</dbReference>
<feature type="binding site" evidence="12">
    <location>
        <position position="200"/>
    </location>
    <ligand>
        <name>ATP</name>
        <dbReference type="ChEBI" id="CHEBI:30616"/>
    </ligand>
</feature>
<evidence type="ECO:0000256" key="8">
    <source>
        <dbReference type="ARBA" id="ARBA00023315"/>
    </source>
</evidence>
<feature type="domain" description="N-acetyltransferase" evidence="13">
    <location>
        <begin position="406"/>
        <end position="603"/>
    </location>
</feature>
<dbReference type="GO" id="GO:0005737">
    <property type="term" value="C:cytoplasm"/>
    <property type="evidence" value="ECO:0007669"/>
    <property type="project" value="UniProtKB-SubCell"/>
</dbReference>
<dbReference type="HAMAP" id="MF_01886">
    <property type="entry name" value="tRNA_acetyltr_TmcA"/>
    <property type="match status" value="1"/>
</dbReference>
<keyword evidence="4 12" id="KW-0819">tRNA processing</keyword>
<evidence type="ECO:0000256" key="5">
    <source>
        <dbReference type="ARBA" id="ARBA00022741"/>
    </source>
</evidence>
<gene>
    <name evidence="12" type="primary">tmcA</name>
    <name evidence="14" type="ORF">SACC_06380</name>
</gene>
<dbReference type="GO" id="GO:0005524">
    <property type="term" value="F:ATP binding"/>
    <property type="evidence" value="ECO:0007669"/>
    <property type="project" value="UniProtKB-UniRule"/>
</dbReference>
<comment type="catalytic activity">
    <reaction evidence="12">
        <text>cytidine(34) in elongator tRNA(Met) + acetyl-CoA + ATP + H2O = N(4)-acetylcytidine(34) in elongator tRNA(Met) + ADP + phosphate + CoA + H(+)</text>
        <dbReference type="Rhea" id="RHEA:43788"/>
        <dbReference type="Rhea" id="RHEA-COMP:10693"/>
        <dbReference type="Rhea" id="RHEA-COMP:10694"/>
        <dbReference type="ChEBI" id="CHEBI:15377"/>
        <dbReference type="ChEBI" id="CHEBI:15378"/>
        <dbReference type="ChEBI" id="CHEBI:30616"/>
        <dbReference type="ChEBI" id="CHEBI:43474"/>
        <dbReference type="ChEBI" id="CHEBI:57287"/>
        <dbReference type="ChEBI" id="CHEBI:57288"/>
        <dbReference type="ChEBI" id="CHEBI:74900"/>
        <dbReference type="ChEBI" id="CHEBI:82748"/>
        <dbReference type="ChEBI" id="CHEBI:456216"/>
        <dbReference type="EC" id="2.3.1.193"/>
    </reaction>
</comment>
<evidence type="ECO:0000256" key="1">
    <source>
        <dbReference type="ARBA" id="ARBA00022490"/>
    </source>
</evidence>
<evidence type="ECO:0000256" key="10">
    <source>
        <dbReference type="ARBA" id="ARBA00049889"/>
    </source>
</evidence>
<dbReference type="PANTHER" id="PTHR10925">
    <property type="entry name" value="N-ACETYLTRANSFERASE 10"/>
    <property type="match status" value="1"/>
</dbReference>
<comment type="catalytic activity">
    <reaction evidence="10">
        <text>a cytidine in RNA + acetyl-CoA + ATP + H2O = an N(4)-acetylcytidine in RNA + ADP + phosphate + CoA + H(+)</text>
        <dbReference type="Rhea" id="RHEA:82211"/>
        <dbReference type="Rhea" id="RHEA-COMP:15704"/>
        <dbReference type="Rhea" id="RHEA-COMP:19834"/>
        <dbReference type="ChEBI" id="CHEBI:15377"/>
        <dbReference type="ChEBI" id="CHEBI:15378"/>
        <dbReference type="ChEBI" id="CHEBI:30616"/>
        <dbReference type="ChEBI" id="CHEBI:43474"/>
        <dbReference type="ChEBI" id="CHEBI:57287"/>
        <dbReference type="ChEBI" id="CHEBI:57288"/>
        <dbReference type="ChEBI" id="CHEBI:74900"/>
        <dbReference type="ChEBI" id="CHEBI:82748"/>
        <dbReference type="ChEBI" id="CHEBI:456216"/>
    </reaction>
</comment>
<evidence type="ECO:0000256" key="4">
    <source>
        <dbReference type="ARBA" id="ARBA00022694"/>
    </source>
</evidence>
<dbReference type="EC" id="2.3.1.193" evidence="12"/>
<keyword evidence="15" id="KW-1185">Reference proteome</keyword>
<dbReference type="SUPFAM" id="SSF55729">
    <property type="entry name" value="Acyl-CoA N-acyltransferases (Nat)"/>
    <property type="match status" value="1"/>
</dbReference>
<organism evidence="14 15">
    <name type="scientific">Saccharolobus caldissimus</name>
    <dbReference type="NCBI Taxonomy" id="1702097"/>
    <lineage>
        <taxon>Archaea</taxon>
        <taxon>Thermoproteota</taxon>
        <taxon>Thermoprotei</taxon>
        <taxon>Sulfolobales</taxon>
        <taxon>Sulfolobaceae</taxon>
        <taxon>Saccharolobus</taxon>
    </lineage>
</organism>
<dbReference type="Gene3D" id="3.40.50.11040">
    <property type="match status" value="1"/>
</dbReference>
<dbReference type="CDD" id="cd04301">
    <property type="entry name" value="NAT_SF"/>
    <property type="match status" value="1"/>
</dbReference>
<name>A0AAQ4CP90_9CREN</name>
<dbReference type="GO" id="GO:1990883">
    <property type="term" value="F:18S rRNA cytidine N-acetyltransferase activity"/>
    <property type="evidence" value="ECO:0007669"/>
    <property type="project" value="TreeGrafter"/>
</dbReference>
<evidence type="ECO:0000256" key="7">
    <source>
        <dbReference type="ARBA" id="ARBA00022884"/>
    </source>
</evidence>
<dbReference type="InterPro" id="IPR000182">
    <property type="entry name" value="GNAT_dom"/>
</dbReference>
<comment type="caution">
    <text evidence="12">Lacks conserved residue(s) required for the propagation of feature annotation.</text>
</comment>
<dbReference type="GO" id="GO:0051391">
    <property type="term" value="P:tRNA acetylation"/>
    <property type="evidence" value="ECO:0007669"/>
    <property type="project" value="UniProtKB-UniRule"/>
</dbReference>
<dbReference type="InterPro" id="IPR007807">
    <property type="entry name" value="TcmA/NAT10_helicase"/>
</dbReference>
<reference evidence="14 15" key="1">
    <citation type="journal article" date="2022" name="Microbiol. Resour. Announc.">
        <title>Complete Genome Sequence of the Hyperthermophilic and Acidophilic Archaeon Saccharolobus caldissimus Strain HS-3T.</title>
        <authorList>
            <person name="Sakai H.D."/>
            <person name="Kurosawa N."/>
        </authorList>
    </citation>
    <scope>NUCLEOTIDE SEQUENCE [LARGE SCALE GENOMIC DNA]</scope>
    <source>
        <strain evidence="14 15">JCM32116</strain>
    </source>
</reference>
<dbReference type="GeneID" id="68865373"/>
<evidence type="ECO:0000256" key="9">
    <source>
        <dbReference type="ARBA" id="ARBA00049883"/>
    </source>
</evidence>
<dbReference type="PANTHER" id="PTHR10925:SF5">
    <property type="entry name" value="RNA CYTIDINE ACETYLTRANSFERASE"/>
    <property type="match status" value="1"/>
</dbReference>
<keyword evidence="2 12" id="KW-0820">tRNA-binding</keyword>
<dbReference type="InterPro" id="IPR024914">
    <property type="entry name" value="tRNA_acetyltr_TmcA"/>
</dbReference>
<feature type="binding site" evidence="12">
    <location>
        <begin position="517"/>
        <end position="519"/>
    </location>
    <ligand>
        <name>acetyl-CoA</name>
        <dbReference type="ChEBI" id="CHEBI:57288"/>
    </ligand>
</feature>
<proteinExistence type="inferred from homology"/>
<dbReference type="GO" id="GO:0051392">
    <property type="term" value="F:tRNA cytidine N4-acetyltransferase activity"/>
    <property type="evidence" value="ECO:0007669"/>
    <property type="project" value="UniProtKB-UniRule"/>
</dbReference>
<dbReference type="GO" id="GO:0002101">
    <property type="term" value="P:tRNA wobble cytosine modification"/>
    <property type="evidence" value="ECO:0007669"/>
    <property type="project" value="UniProtKB-UniRule"/>
</dbReference>
<dbReference type="InterPro" id="IPR027417">
    <property type="entry name" value="P-loop_NTPase"/>
</dbReference>
<evidence type="ECO:0000313" key="14">
    <source>
        <dbReference type="EMBL" id="BDB97621.1"/>
    </source>
</evidence>
<dbReference type="Pfam" id="PF13718">
    <property type="entry name" value="GNAT_acetyltr_2"/>
    <property type="match status" value="2"/>
</dbReference>
<keyword evidence="7 12" id="KW-0694">RNA-binding</keyword>
<accession>A0AAQ4CP90</accession>
<keyword evidence="5 12" id="KW-0547">Nucleotide-binding</keyword>
<keyword evidence="3 12" id="KW-0808">Transferase</keyword>
<evidence type="ECO:0000256" key="12">
    <source>
        <dbReference type="HAMAP-Rule" id="MF_01886"/>
    </source>
</evidence>
<dbReference type="RefSeq" id="WP_229571608.1">
    <property type="nucleotide sequence ID" value="NZ_AP025226.1"/>
</dbReference>
<dbReference type="GO" id="GO:0000049">
    <property type="term" value="F:tRNA binding"/>
    <property type="evidence" value="ECO:0007669"/>
    <property type="project" value="UniProtKB-UniRule"/>
</dbReference>
<dbReference type="GO" id="GO:1904812">
    <property type="term" value="P:rRNA acetylation involved in maturation of SSU-rRNA"/>
    <property type="evidence" value="ECO:0007669"/>
    <property type="project" value="TreeGrafter"/>
</dbReference>
<keyword evidence="1 12" id="KW-0963">Cytoplasm</keyword>
<evidence type="ECO:0000259" key="13">
    <source>
        <dbReference type="PROSITE" id="PS51186"/>
    </source>
</evidence>
<evidence type="ECO:0000313" key="15">
    <source>
        <dbReference type="Proteomes" id="UP001319921"/>
    </source>
</evidence>
<evidence type="ECO:0000256" key="3">
    <source>
        <dbReference type="ARBA" id="ARBA00022679"/>
    </source>
</evidence>
<feature type="binding site" evidence="12">
    <location>
        <position position="376"/>
    </location>
    <ligand>
        <name>ATP</name>
        <dbReference type="ChEBI" id="CHEBI:30616"/>
    </ligand>
</feature>
<dbReference type="InterPro" id="IPR032672">
    <property type="entry name" value="TmcA/NAT10/Kre33"/>
</dbReference>
<dbReference type="InterPro" id="IPR013562">
    <property type="entry name" value="TmcA/NAT10_N"/>
</dbReference>
<dbReference type="KEGG" id="scas:SACC_06380"/>
<evidence type="ECO:0000256" key="2">
    <source>
        <dbReference type="ARBA" id="ARBA00022555"/>
    </source>
</evidence>
<dbReference type="Proteomes" id="UP001319921">
    <property type="component" value="Chromosome"/>
</dbReference>
<dbReference type="PROSITE" id="PS51186">
    <property type="entry name" value="GNAT"/>
    <property type="match status" value="1"/>
</dbReference>